<reference evidence="14" key="2">
    <citation type="submission" date="2019-03" db="EMBL/GenBank/DDBJ databases">
        <authorList>
            <person name="Warren W.C."/>
            <person name="Johnson G.S."/>
        </authorList>
    </citation>
    <scope>NUCLEOTIDE SEQUENCE [LARGE SCALE GENOMIC DNA]</scope>
    <source>
        <strain evidence="14">Basenji</strain>
    </source>
</reference>
<keyword evidence="7" id="KW-0805">Transcription regulation</keyword>
<dbReference type="CDD" id="cd09582">
    <property type="entry name" value="SAM_Scm-like-3MBT3_4"/>
    <property type="match status" value="1"/>
</dbReference>
<dbReference type="GO" id="GO:0005634">
    <property type="term" value="C:nucleus"/>
    <property type="evidence" value="ECO:0007669"/>
    <property type="project" value="UniProtKB-SubCell"/>
</dbReference>
<dbReference type="InterPro" id="IPR050548">
    <property type="entry name" value="PcG_chromatin_remod_factors"/>
</dbReference>
<dbReference type="InterPro" id="IPR002515">
    <property type="entry name" value="Znf_C2H2C"/>
</dbReference>
<organism evidence="14 16">
    <name type="scientific">Canis lupus familiaris</name>
    <name type="common">Dog</name>
    <name type="synonym">Canis familiaris</name>
    <dbReference type="NCBI Taxonomy" id="9615"/>
    <lineage>
        <taxon>Eukaryota</taxon>
        <taxon>Metazoa</taxon>
        <taxon>Chordata</taxon>
        <taxon>Craniata</taxon>
        <taxon>Vertebrata</taxon>
        <taxon>Euteleostomi</taxon>
        <taxon>Mammalia</taxon>
        <taxon>Eutheria</taxon>
        <taxon>Laurasiatheria</taxon>
        <taxon>Carnivora</taxon>
        <taxon>Caniformia</taxon>
        <taxon>Canidae</taxon>
        <taxon>Canis</taxon>
    </lineage>
</organism>
<evidence type="ECO:0000256" key="7">
    <source>
        <dbReference type="ARBA" id="ARBA00023015"/>
    </source>
</evidence>
<evidence type="ECO:0000256" key="12">
    <source>
        <dbReference type="SAM" id="MobiDB-lite"/>
    </source>
</evidence>
<evidence type="ECO:0000256" key="4">
    <source>
        <dbReference type="ARBA" id="ARBA00022771"/>
    </source>
</evidence>
<dbReference type="InterPro" id="IPR013761">
    <property type="entry name" value="SAM/pointed_sf"/>
</dbReference>
<evidence type="ECO:0000256" key="3">
    <source>
        <dbReference type="ARBA" id="ARBA00022737"/>
    </source>
</evidence>
<evidence type="ECO:0000256" key="8">
    <source>
        <dbReference type="ARBA" id="ARBA00023163"/>
    </source>
</evidence>
<dbReference type="PROSITE" id="PS51079">
    <property type="entry name" value="MBT"/>
    <property type="match status" value="3"/>
</dbReference>
<dbReference type="SUPFAM" id="SSF47769">
    <property type="entry name" value="SAM/Pointed domain"/>
    <property type="match status" value="1"/>
</dbReference>
<dbReference type="CDD" id="cd20136">
    <property type="entry name" value="MBT_L3MBTL4_rpt2"/>
    <property type="match status" value="1"/>
</dbReference>
<feature type="repeat" description="MBT" evidence="10">
    <location>
        <begin position="370"/>
        <end position="465"/>
    </location>
</feature>
<dbReference type="PROSITE" id="PS50105">
    <property type="entry name" value="SAM_DOMAIN"/>
    <property type="match status" value="1"/>
</dbReference>
<comment type="subcellular location">
    <subcellularLocation>
        <location evidence="1">Nucleus</location>
    </subcellularLocation>
</comment>
<proteinExistence type="predicted"/>
<dbReference type="SUPFAM" id="SSF103637">
    <property type="entry name" value="CCHHC domain"/>
    <property type="match status" value="1"/>
</dbReference>
<dbReference type="Pfam" id="PF00536">
    <property type="entry name" value="SAM_1"/>
    <property type="match status" value="1"/>
</dbReference>
<keyword evidence="4 11" id="KW-0863">Zinc-finger</keyword>
<keyword evidence="2" id="KW-0479">Metal-binding</keyword>
<dbReference type="PANTHER" id="PTHR12247">
    <property type="entry name" value="POLYCOMB GROUP PROTEIN"/>
    <property type="match status" value="1"/>
</dbReference>
<dbReference type="Ensembl" id="ENSCAFT00040007258.1">
    <property type="protein sequence ID" value="ENSCAFP00040006313.1"/>
    <property type="gene ID" value="ENSCAFG00040003769.1"/>
</dbReference>
<dbReference type="Gene3D" id="1.10.150.50">
    <property type="entry name" value="Transcription Factor, Ets-1"/>
    <property type="match status" value="1"/>
</dbReference>
<dbReference type="AlphaFoldDB" id="A0A8C0MNT0"/>
<keyword evidence="6" id="KW-0156">Chromatin regulator</keyword>
<feature type="repeat" description="MBT" evidence="10">
    <location>
        <begin position="153"/>
        <end position="253"/>
    </location>
</feature>
<evidence type="ECO:0000256" key="6">
    <source>
        <dbReference type="ARBA" id="ARBA00022853"/>
    </source>
</evidence>
<dbReference type="FunFam" id="2.30.30.140:FF:000007">
    <property type="entry name" value="Lethal(3)malignant brain tumor-like protein 1"/>
    <property type="match status" value="2"/>
</dbReference>
<keyword evidence="3" id="KW-0677">Repeat</keyword>
<evidence type="ECO:0000313" key="16">
    <source>
        <dbReference type="Proteomes" id="UP000694429"/>
    </source>
</evidence>
<dbReference type="Ensembl" id="ENSCAFT00030014404.1">
    <property type="protein sequence ID" value="ENSCAFP00030012559.1"/>
    <property type="gene ID" value="ENSCAFG00030007623.1"/>
</dbReference>
<dbReference type="GO" id="GO:0006325">
    <property type="term" value="P:chromatin organization"/>
    <property type="evidence" value="ECO:0007669"/>
    <property type="project" value="UniProtKB-KW"/>
</dbReference>
<evidence type="ECO:0000256" key="11">
    <source>
        <dbReference type="PROSITE-ProRule" id="PRU01143"/>
    </source>
</evidence>
<dbReference type="InterPro" id="IPR001660">
    <property type="entry name" value="SAM"/>
</dbReference>
<reference evidence="15" key="1">
    <citation type="submission" date="2018-10" db="EMBL/GenBank/DDBJ databases">
        <title>De novo assembly of a Great Dane genome.</title>
        <authorList>
            <person name="Kidd J.M."/>
            <person name="Pendleton A.L."/>
            <person name="Shen F."/>
            <person name="Emery S."/>
        </authorList>
    </citation>
    <scope>NUCLEOTIDE SEQUENCE [LARGE SCALE GENOMIC DNA]</scope>
    <source>
        <strain evidence="15">Great Dane</strain>
    </source>
</reference>
<feature type="region of interest" description="Disordered" evidence="12">
    <location>
        <begin position="1"/>
        <end position="47"/>
    </location>
</feature>
<evidence type="ECO:0000256" key="9">
    <source>
        <dbReference type="ARBA" id="ARBA00023242"/>
    </source>
</evidence>
<protein>
    <submittedName>
        <fullName evidence="14">L3MBTL histone methyl-lysine binding protein 4</fullName>
    </submittedName>
</protein>
<feature type="domain" description="SAM" evidence="13">
    <location>
        <begin position="577"/>
        <end position="641"/>
    </location>
</feature>
<sequence length="657" mass="74256">MRAGRQGRLPRPHPARAASRPSRPSRRAPGAAAPQPGPAELAAPVAPRRPVAESALRAARLRSGLLCYAVYDKSPFTKHTFALTLVDSQTIKTLLRSAKVAMKQPNRKRKLNMDSKEHLNQDGCLEQAEEEKKPMDDATPLSHDPSVAAQEAWSWEQYLTEQKAIAAPVELFSKDQSFPEHENGFQVGMRLEGIDPRHPSVFCVLSVAEVCGYRLRLHFDGYLSCYDFWTNAGSPDIHPIGWCEKTKHELHIPKGYRKDKFVWMDYLKACKLQNAPKKLFRNRSSNGPMPKEFQVGMKLEAIDRKNPSLVCVATIADIVEDRLLVHFDNWDDSYDYWCDVNSPYVQPVGWCQENGRTLIAPQGYPDPENFSWTEYLEATQTNAVPAKVFKMRPPHGFLPSMRLEAVDRRNPRLIRVATVIDVDDQRVKVHFDGWDHKYDYWMDADSPDIHPIGWCDVTGHPLEVPYRANDVKILPGQAVCPTPGCRGIGHIRGPRYSGHHRLVQQAKCLKIKGKEDIDLDNLFREYSAEQTQQALHQSVFMSSVSAHPFRDLPLGREQHCKLLPGVANIQAGEVARWTVEEVAEFVQSLLGCEEHAKCFKKEQIDGKAFLLLTQTDIVKVMKIKLGPALKIYNSILMFRNSQDLSGEDSLSGQEARG</sequence>
<dbReference type="GO" id="GO:0006355">
    <property type="term" value="P:regulation of DNA-templated transcription"/>
    <property type="evidence" value="ECO:0007669"/>
    <property type="project" value="InterPro"/>
</dbReference>
<dbReference type="CDD" id="cd20133">
    <property type="entry name" value="MBT_L3MBTL4_rpt1"/>
    <property type="match status" value="1"/>
</dbReference>
<name>A0A8C0MNT0_CANLF</name>
<evidence type="ECO:0000313" key="15">
    <source>
        <dbReference type="Ensembl" id="ENSCAFP00040006313.1"/>
    </source>
</evidence>
<dbReference type="Gene3D" id="2.30.30.140">
    <property type="match status" value="3"/>
</dbReference>
<dbReference type="Proteomes" id="UP000694429">
    <property type="component" value="Chromosome 7"/>
</dbReference>
<dbReference type="InterPro" id="IPR004092">
    <property type="entry name" value="Mbt"/>
</dbReference>
<dbReference type="SMART" id="SM00561">
    <property type="entry name" value="MBT"/>
    <property type="match status" value="3"/>
</dbReference>
<evidence type="ECO:0000259" key="13">
    <source>
        <dbReference type="PROSITE" id="PS50105"/>
    </source>
</evidence>
<evidence type="ECO:0000313" key="14">
    <source>
        <dbReference type="Ensembl" id="ENSCAFP00030012559.1"/>
    </source>
</evidence>
<dbReference type="InterPro" id="IPR036060">
    <property type="entry name" value="Znf_C2H2C_sf"/>
</dbReference>
<evidence type="ECO:0000256" key="5">
    <source>
        <dbReference type="ARBA" id="ARBA00022833"/>
    </source>
</evidence>
<dbReference type="SUPFAM" id="SSF63748">
    <property type="entry name" value="Tudor/PWWP/MBT"/>
    <property type="match status" value="3"/>
</dbReference>
<dbReference type="GO" id="GO:0008270">
    <property type="term" value="F:zinc ion binding"/>
    <property type="evidence" value="ECO:0007669"/>
    <property type="project" value="UniProtKB-KW"/>
</dbReference>
<dbReference type="SMART" id="SM00454">
    <property type="entry name" value="SAM"/>
    <property type="match status" value="1"/>
</dbReference>
<keyword evidence="8" id="KW-0804">Transcription</keyword>
<feature type="compositionally biased region" description="Low complexity" evidence="12">
    <location>
        <begin position="15"/>
        <end position="47"/>
    </location>
</feature>
<evidence type="ECO:0000256" key="10">
    <source>
        <dbReference type="PROSITE-ProRule" id="PRU00459"/>
    </source>
</evidence>
<dbReference type="PROSITE" id="PS51802">
    <property type="entry name" value="ZF_CCHHC"/>
    <property type="match status" value="1"/>
</dbReference>
<dbReference type="PANTHER" id="PTHR12247:SF78">
    <property type="entry name" value="LETHAL(3)MALIGNANT BRAIN TUMOR-LIKE PROTEIN 4"/>
    <property type="match status" value="1"/>
</dbReference>
<dbReference type="Pfam" id="PF02820">
    <property type="entry name" value="MBT"/>
    <property type="match status" value="3"/>
</dbReference>
<dbReference type="Pfam" id="PF01530">
    <property type="entry name" value="zf-C2HC"/>
    <property type="match status" value="1"/>
</dbReference>
<keyword evidence="9" id="KW-0539">Nucleus</keyword>
<keyword evidence="5" id="KW-0862">Zinc</keyword>
<evidence type="ECO:0000256" key="1">
    <source>
        <dbReference type="ARBA" id="ARBA00004123"/>
    </source>
</evidence>
<dbReference type="Proteomes" id="UP000694542">
    <property type="component" value="Chromosome 7"/>
</dbReference>
<feature type="repeat" description="MBT" evidence="10">
    <location>
        <begin position="261"/>
        <end position="361"/>
    </location>
</feature>
<evidence type="ECO:0000256" key="2">
    <source>
        <dbReference type="ARBA" id="ARBA00022723"/>
    </source>
</evidence>
<reference evidence="14" key="3">
    <citation type="submission" date="2025-05" db="UniProtKB">
        <authorList>
            <consortium name="Ensembl"/>
        </authorList>
    </citation>
    <scope>IDENTIFICATION</scope>
</reference>
<accession>A0A8C0MNT0</accession>